<proteinExistence type="predicted"/>
<evidence type="ECO:0000313" key="1">
    <source>
        <dbReference type="EMBL" id="SER01637.1"/>
    </source>
</evidence>
<dbReference type="EMBL" id="FOFB01000021">
    <property type="protein sequence ID" value="SER01637.1"/>
    <property type="molecule type" value="Genomic_DNA"/>
</dbReference>
<dbReference type="InterPro" id="IPR005901">
    <property type="entry name" value="GLPGLI"/>
</dbReference>
<protein>
    <submittedName>
        <fullName evidence="1">GLPGLI family protein</fullName>
    </submittedName>
</protein>
<evidence type="ECO:0000313" key="2">
    <source>
        <dbReference type="Proteomes" id="UP000199021"/>
    </source>
</evidence>
<keyword evidence="2" id="KW-1185">Reference proteome</keyword>
<organism evidence="1 2">
    <name type="scientific">Neolewinella agarilytica</name>
    <dbReference type="NCBI Taxonomy" id="478744"/>
    <lineage>
        <taxon>Bacteria</taxon>
        <taxon>Pseudomonadati</taxon>
        <taxon>Bacteroidota</taxon>
        <taxon>Saprospiria</taxon>
        <taxon>Saprospirales</taxon>
        <taxon>Lewinellaceae</taxon>
        <taxon>Neolewinella</taxon>
    </lineage>
</organism>
<dbReference type="AlphaFoldDB" id="A0A1H9KRT2"/>
<sequence length="260" mass="28582">MRIFTTLLLLALCVSLFGQVKYGQIEYLQTNEMSFSMDGEEDEEAEAQNKQIREMIAKMSASGAFNKNYTATFSPTEFNCVQQVKPPAEMRTESAGGAVMVVMTGGDDPLHYYTQTENNTILNKDMIMDKAFLVSGEEAPLEWTITDEKVAPSEATVGLDLKIATAVTPLGDTLIAGFAPSVPVQVGPKNYYGLPGAIITLEIPNGKSKTVFRATKITLSPDPLPISQPDDGKKISLEKFRAEKIKRDKTMRKTKRTVRG</sequence>
<gene>
    <name evidence="1" type="ORF">SAMN05444359_12182</name>
</gene>
<reference evidence="2" key="1">
    <citation type="submission" date="2016-10" db="EMBL/GenBank/DDBJ databases">
        <authorList>
            <person name="Varghese N."/>
            <person name="Submissions S."/>
        </authorList>
    </citation>
    <scope>NUCLEOTIDE SEQUENCE [LARGE SCALE GENOMIC DNA]</scope>
    <source>
        <strain evidence="2">DSM 24740</strain>
    </source>
</reference>
<dbReference type="RefSeq" id="WP_090171061.1">
    <property type="nucleotide sequence ID" value="NZ_FOFB01000021.1"/>
</dbReference>
<accession>A0A1H9KRT2</accession>
<dbReference type="OrthoDB" id="1068986at2"/>
<dbReference type="NCBIfam" id="TIGR01200">
    <property type="entry name" value="GLPGLI"/>
    <property type="match status" value="1"/>
</dbReference>
<name>A0A1H9KRT2_9BACT</name>
<dbReference type="STRING" id="478744.SAMN05444359_12182"/>
<dbReference type="Proteomes" id="UP000199021">
    <property type="component" value="Unassembled WGS sequence"/>
</dbReference>
<dbReference type="InParanoid" id="A0A1H9KRT2"/>